<dbReference type="Gene3D" id="3.40.630.30">
    <property type="match status" value="1"/>
</dbReference>
<dbReference type="InterPro" id="IPR016181">
    <property type="entry name" value="Acyl_CoA_acyltransferase"/>
</dbReference>
<proteinExistence type="predicted"/>
<dbReference type="EMBL" id="JAUTXT010000008">
    <property type="protein sequence ID" value="KAK3677064.1"/>
    <property type="molecule type" value="Genomic_DNA"/>
</dbReference>
<dbReference type="CDD" id="cd04301">
    <property type="entry name" value="NAT_SF"/>
    <property type="match status" value="1"/>
</dbReference>
<feature type="domain" description="N-acetyltransferase" evidence="1">
    <location>
        <begin position="67"/>
        <end position="230"/>
    </location>
</feature>
<dbReference type="PANTHER" id="PTHR42791">
    <property type="entry name" value="GNAT FAMILY ACETYLTRANSFERASE"/>
    <property type="match status" value="1"/>
</dbReference>
<dbReference type="AlphaFoldDB" id="A0AAE0WS88"/>
<accession>A0AAE0WS88</accession>
<evidence type="ECO:0000259" key="1">
    <source>
        <dbReference type="PROSITE" id="PS51186"/>
    </source>
</evidence>
<name>A0AAE0WS88_9PEZI</name>
<dbReference type="Pfam" id="PF00583">
    <property type="entry name" value="Acetyltransf_1"/>
    <property type="match status" value="1"/>
</dbReference>
<evidence type="ECO:0000313" key="2">
    <source>
        <dbReference type="EMBL" id="KAK3677064.1"/>
    </source>
</evidence>
<comment type="caution">
    <text evidence="2">The sequence shown here is derived from an EMBL/GenBank/DDBJ whole genome shotgun (WGS) entry which is preliminary data.</text>
</comment>
<sequence>MHLKVLPATAKDLDQVSTVYGPETGDLVAPALAICWHIEPQDLEAAKRRAQWSYKQQLAFLQPRVDPTVRLMKVIDTDAPAGKDIVALGRWHEYPHGYGAHGDAETTTKLWEGDMTGLEVKEFNTALYTNLLGELFDKRREPERFGTGSQWVLTTLATREPYRRKGAGGMILGWGLEQARKAGVPAFLEAAVGAKHLYESHGFKEIQKASIDCSDSGMPGVVVELAIMRADPGT</sequence>
<organism evidence="2 3">
    <name type="scientific">Recurvomyces mirabilis</name>
    <dbReference type="NCBI Taxonomy" id="574656"/>
    <lineage>
        <taxon>Eukaryota</taxon>
        <taxon>Fungi</taxon>
        <taxon>Dikarya</taxon>
        <taxon>Ascomycota</taxon>
        <taxon>Pezizomycotina</taxon>
        <taxon>Dothideomycetes</taxon>
        <taxon>Dothideomycetidae</taxon>
        <taxon>Mycosphaerellales</taxon>
        <taxon>Teratosphaeriaceae</taxon>
        <taxon>Recurvomyces</taxon>
    </lineage>
</organism>
<protein>
    <recommendedName>
        <fullName evidence="1">N-acetyltransferase domain-containing protein</fullName>
    </recommendedName>
</protein>
<dbReference type="PANTHER" id="PTHR42791:SF14">
    <property type="entry name" value="N-ACETYLTRANSFERASE DOMAIN-CONTAINING PROTEIN"/>
    <property type="match status" value="1"/>
</dbReference>
<dbReference type="SUPFAM" id="SSF55729">
    <property type="entry name" value="Acyl-CoA N-acyltransferases (Nat)"/>
    <property type="match status" value="1"/>
</dbReference>
<keyword evidence="3" id="KW-1185">Reference proteome</keyword>
<dbReference type="Proteomes" id="UP001274830">
    <property type="component" value="Unassembled WGS sequence"/>
</dbReference>
<dbReference type="GO" id="GO:0016747">
    <property type="term" value="F:acyltransferase activity, transferring groups other than amino-acyl groups"/>
    <property type="evidence" value="ECO:0007669"/>
    <property type="project" value="InterPro"/>
</dbReference>
<reference evidence="2" key="1">
    <citation type="submission" date="2023-07" db="EMBL/GenBank/DDBJ databases">
        <title>Black Yeasts Isolated from many extreme environments.</title>
        <authorList>
            <person name="Coleine C."/>
            <person name="Stajich J.E."/>
            <person name="Selbmann L."/>
        </authorList>
    </citation>
    <scope>NUCLEOTIDE SEQUENCE</scope>
    <source>
        <strain evidence="2">CCFEE 5485</strain>
    </source>
</reference>
<evidence type="ECO:0000313" key="3">
    <source>
        <dbReference type="Proteomes" id="UP001274830"/>
    </source>
</evidence>
<dbReference type="InterPro" id="IPR000182">
    <property type="entry name" value="GNAT_dom"/>
</dbReference>
<dbReference type="PROSITE" id="PS51186">
    <property type="entry name" value="GNAT"/>
    <property type="match status" value="1"/>
</dbReference>
<gene>
    <name evidence="2" type="ORF">LTR78_003269</name>
</gene>
<dbReference type="InterPro" id="IPR052523">
    <property type="entry name" value="Trichothecene_AcTrans"/>
</dbReference>